<protein>
    <submittedName>
        <fullName evidence="2">Uncharacterized protein</fullName>
    </submittedName>
</protein>
<proteinExistence type="predicted"/>
<sequence>AGDGHMTSLWRRARSMVSPAGRYVAAATLAASTFSTFPQPLPSASGTGAAVQPVADKGGTRFSFVYLFPPLSPCLAINLFKSIIYFCDVIVMLKMDIQI</sequence>
<keyword evidence="1" id="KW-0812">Transmembrane</keyword>
<dbReference type="RefSeq" id="WP_336728866.1">
    <property type="nucleotide sequence ID" value="NZ_JBBBOO010000001.1"/>
</dbReference>
<dbReference type="Proteomes" id="UP001359469">
    <property type="component" value="Unassembled WGS sequence"/>
</dbReference>
<reference evidence="2 3" key="1">
    <citation type="submission" date="2024-03" db="EMBL/GenBank/DDBJ databases">
        <title>Analysis of soft rot Pectobacteriaceae population diversity in US potato growing regions between 2016 and 2022.</title>
        <authorList>
            <person name="Ma X."/>
            <person name="Zhang X."/>
            <person name="Stodghill P."/>
            <person name="Rioux R."/>
            <person name="Babler B."/>
            <person name="Shrestha S."/>
            <person name="Babler B."/>
            <person name="Rivedal H."/>
            <person name="Frost K."/>
            <person name="Hao J."/>
            <person name="Secor G."/>
            <person name="Swingle B."/>
        </authorList>
    </citation>
    <scope>NUCLEOTIDE SEQUENCE [LARGE SCALE GENOMIC DNA]</scope>
    <source>
        <strain evidence="2 3">SR64</strain>
    </source>
</reference>
<name>A0ABU8JI56_DICCH</name>
<keyword evidence="1" id="KW-1133">Transmembrane helix</keyword>
<keyword evidence="3" id="KW-1185">Reference proteome</keyword>
<evidence type="ECO:0000256" key="1">
    <source>
        <dbReference type="SAM" id="Phobius"/>
    </source>
</evidence>
<accession>A0ABU8JI56</accession>
<organism evidence="2 3">
    <name type="scientific">Dickeya chrysanthemi</name>
    <name type="common">Pectobacterium chrysanthemi</name>
    <name type="synonym">Erwinia chrysanthemi</name>
    <dbReference type="NCBI Taxonomy" id="556"/>
    <lineage>
        <taxon>Bacteria</taxon>
        <taxon>Pseudomonadati</taxon>
        <taxon>Pseudomonadota</taxon>
        <taxon>Gammaproteobacteria</taxon>
        <taxon>Enterobacterales</taxon>
        <taxon>Pectobacteriaceae</taxon>
        <taxon>Dickeya</taxon>
    </lineage>
</organism>
<feature type="non-terminal residue" evidence="2">
    <location>
        <position position="1"/>
    </location>
</feature>
<evidence type="ECO:0000313" key="2">
    <source>
        <dbReference type="EMBL" id="MEI7062489.1"/>
    </source>
</evidence>
<dbReference type="EMBL" id="JBBBOO010000001">
    <property type="protein sequence ID" value="MEI7062489.1"/>
    <property type="molecule type" value="Genomic_DNA"/>
</dbReference>
<feature type="transmembrane region" description="Helical" evidence="1">
    <location>
        <begin position="20"/>
        <end position="37"/>
    </location>
</feature>
<evidence type="ECO:0000313" key="3">
    <source>
        <dbReference type="Proteomes" id="UP001359469"/>
    </source>
</evidence>
<keyword evidence="1" id="KW-0472">Membrane</keyword>
<comment type="caution">
    <text evidence="2">The sequence shown here is derived from an EMBL/GenBank/DDBJ whole genome shotgun (WGS) entry which is preliminary data.</text>
</comment>
<gene>
    <name evidence="2" type="ORF">WCU84_02160</name>
</gene>